<dbReference type="PROSITE" id="PS51935">
    <property type="entry name" value="NLPC_P60"/>
    <property type="match status" value="1"/>
</dbReference>
<dbReference type="Gene3D" id="6.10.250.3150">
    <property type="match status" value="1"/>
</dbReference>
<name>A0A6J6TLG7_9ZZZZ</name>
<evidence type="ECO:0000256" key="1">
    <source>
        <dbReference type="ARBA" id="ARBA00007074"/>
    </source>
</evidence>
<keyword evidence="3" id="KW-0378">Hydrolase</keyword>
<feature type="coiled-coil region" evidence="5">
    <location>
        <begin position="28"/>
        <end position="90"/>
    </location>
</feature>
<dbReference type="EMBL" id="CAEZYZ010000090">
    <property type="protein sequence ID" value="CAB4747199.1"/>
    <property type="molecule type" value="Genomic_DNA"/>
</dbReference>
<dbReference type="InterPro" id="IPR051202">
    <property type="entry name" value="Peptidase_C40"/>
</dbReference>
<keyword evidence="4" id="KW-0788">Thiol protease</keyword>
<evidence type="ECO:0000313" key="8">
    <source>
        <dbReference type="EMBL" id="CAB4747199.1"/>
    </source>
</evidence>
<dbReference type="Gene3D" id="3.90.1720.10">
    <property type="entry name" value="endopeptidase domain like (from Nostoc punctiforme)"/>
    <property type="match status" value="1"/>
</dbReference>
<organism evidence="8">
    <name type="scientific">freshwater metagenome</name>
    <dbReference type="NCBI Taxonomy" id="449393"/>
    <lineage>
        <taxon>unclassified sequences</taxon>
        <taxon>metagenomes</taxon>
        <taxon>ecological metagenomes</taxon>
    </lineage>
</organism>
<evidence type="ECO:0000256" key="6">
    <source>
        <dbReference type="SAM" id="MobiDB-lite"/>
    </source>
</evidence>
<evidence type="ECO:0000256" key="2">
    <source>
        <dbReference type="ARBA" id="ARBA00022670"/>
    </source>
</evidence>
<comment type="similarity">
    <text evidence="1">Belongs to the peptidase C40 family.</text>
</comment>
<feature type="compositionally biased region" description="Low complexity" evidence="6">
    <location>
        <begin position="220"/>
        <end position="231"/>
    </location>
</feature>
<dbReference type="InterPro" id="IPR038765">
    <property type="entry name" value="Papain-like_cys_pep_sf"/>
</dbReference>
<dbReference type="PANTHER" id="PTHR47053">
    <property type="entry name" value="MUREIN DD-ENDOPEPTIDASE MEPH-RELATED"/>
    <property type="match status" value="1"/>
</dbReference>
<dbReference type="PANTHER" id="PTHR47053:SF1">
    <property type="entry name" value="MUREIN DD-ENDOPEPTIDASE MEPH-RELATED"/>
    <property type="match status" value="1"/>
</dbReference>
<dbReference type="Pfam" id="PF00877">
    <property type="entry name" value="NLPC_P60"/>
    <property type="match status" value="1"/>
</dbReference>
<feature type="coiled-coil region" evidence="5">
    <location>
        <begin position="140"/>
        <end position="192"/>
    </location>
</feature>
<protein>
    <submittedName>
        <fullName evidence="8">Unannotated protein</fullName>
    </submittedName>
</protein>
<proteinExistence type="inferred from homology"/>
<reference evidence="8" key="1">
    <citation type="submission" date="2020-05" db="EMBL/GenBank/DDBJ databases">
        <authorList>
            <person name="Chiriac C."/>
            <person name="Salcher M."/>
            <person name="Ghai R."/>
            <person name="Kavagutti S V."/>
        </authorList>
    </citation>
    <scope>NUCLEOTIDE SEQUENCE</scope>
</reference>
<evidence type="ECO:0000256" key="4">
    <source>
        <dbReference type="ARBA" id="ARBA00022807"/>
    </source>
</evidence>
<evidence type="ECO:0000259" key="7">
    <source>
        <dbReference type="PROSITE" id="PS51935"/>
    </source>
</evidence>
<accession>A0A6J6TLG7</accession>
<evidence type="ECO:0000256" key="3">
    <source>
        <dbReference type="ARBA" id="ARBA00022801"/>
    </source>
</evidence>
<evidence type="ECO:0000256" key="5">
    <source>
        <dbReference type="SAM" id="Coils"/>
    </source>
</evidence>
<keyword evidence="5" id="KW-0175">Coiled coil</keyword>
<feature type="domain" description="NlpC/P60" evidence="7">
    <location>
        <begin position="241"/>
        <end position="361"/>
    </location>
</feature>
<dbReference type="GO" id="GO:0008234">
    <property type="term" value="F:cysteine-type peptidase activity"/>
    <property type="evidence" value="ECO:0007669"/>
    <property type="project" value="UniProtKB-KW"/>
</dbReference>
<keyword evidence="2" id="KW-0645">Protease</keyword>
<feature type="region of interest" description="Disordered" evidence="6">
    <location>
        <begin position="220"/>
        <end position="240"/>
    </location>
</feature>
<dbReference type="GO" id="GO:0006508">
    <property type="term" value="P:proteolysis"/>
    <property type="evidence" value="ECO:0007669"/>
    <property type="project" value="UniProtKB-KW"/>
</dbReference>
<dbReference type="SUPFAM" id="SSF54001">
    <property type="entry name" value="Cysteine proteinases"/>
    <property type="match status" value="1"/>
</dbReference>
<dbReference type="InterPro" id="IPR000064">
    <property type="entry name" value="NLP_P60_dom"/>
</dbReference>
<gene>
    <name evidence="8" type="ORF">UFOPK2810_00657</name>
</gene>
<sequence length="362" mass="38494">MRFRSSVRRAVLAAGVGALIVSGAAPAAQAAPRDLQQVRNQVRDLQAQAESASERYNEAQVRLTDIQSDLDSLERKVTREKRNLGEISAAVDELARSAYTSGGVDTSLQVLLADDPNEFLAQAAALDQVAMSQASSLRKTQTARLRLAQAEAELKQKQDSAKSVRNEMKDAKEEANERLNAAEGVLSGLEAEERARIAQLAAKERKAALAAAAAAARQIDQSQGQGQQNGPSAGGGGFSGGGRAATAVRYALAQVGDRYVAATSGPNTFDCSGLTMTAWRQAGISLPHYSYSQYSKSRKIPLSQAQPGDLIFYFGGSVHHVGMYIGNGKMVHAANPNEGVVITDVLGPWYNRYFTGVGRVLG</sequence>
<dbReference type="AlphaFoldDB" id="A0A6J6TLG7"/>